<comment type="caution">
    <text evidence="13">The sequence shown here is derived from an EMBL/GenBank/DDBJ whole genome shotgun (WGS) entry which is preliminary data.</text>
</comment>
<dbReference type="InParanoid" id="A0A2J7PG75"/>
<keyword evidence="5" id="KW-0862">Zinc</keyword>
<dbReference type="SUPFAM" id="SSF51419">
    <property type="entry name" value="PLP-binding barrel"/>
    <property type="match status" value="1"/>
</dbReference>
<dbReference type="Pfam" id="PF01168">
    <property type="entry name" value="Ala_racemase_N"/>
    <property type="match status" value="1"/>
</dbReference>
<evidence type="ECO:0000313" key="14">
    <source>
        <dbReference type="Proteomes" id="UP000235965"/>
    </source>
</evidence>
<evidence type="ECO:0000256" key="10">
    <source>
        <dbReference type="ARBA" id="ARBA00069616"/>
    </source>
</evidence>
<dbReference type="InterPro" id="IPR001608">
    <property type="entry name" value="Ala_racemase_N"/>
</dbReference>
<evidence type="ECO:0000256" key="4">
    <source>
        <dbReference type="ARBA" id="ARBA00022723"/>
    </source>
</evidence>
<evidence type="ECO:0000256" key="2">
    <source>
        <dbReference type="ARBA" id="ARBA00001947"/>
    </source>
</evidence>
<evidence type="ECO:0000256" key="6">
    <source>
        <dbReference type="ARBA" id="ARBA00022898"/>
    </source>
</evidence>
<dbReference type="InterPro" id="IPR026956">
    <property type="entry name" value="D-ser_dehydrat-like_dom"/>
</dbReference>
<evidence type="ECO:0000256" key="8">
    <source>
        <dbReference type="ARBA" id="ARBA00051198"/>
    </source>
</evidence>
<evidence type="ECO:0000256" key="3">
    <source>
        <dbReference type="ARBA" id="ARBA00005323"/>
    </source>
</evidence>
<keyword evidence="14" id="KW-1185">Reference proteome</keyword>
<dbReference type="SMART" id="SM01119">
    <property type="entry name" value="D-ser_dehydrat"/>
    <property type="match status" value="1"/>
</dbReference>
<dbReference type="InterPro" id="IPR051466">
    <property type="entry name" value="D-amino_acid_metab_enzyme"/>
</dbReference>
<keyword evidence="6" id="KW-0663">Pyridoxal phosphate</keyword>
<evidence type="ECO:0000259" key="12">
    <source>
        <dbReference type="SMART" id="SM01119"/>
    </source>
</evidence>
<dbReference type="InterPro" id="IPR042208">
    <property type="entry name" value="D-ser_dehydrat-like_sf"/>
</dbReference>
<comment type="catalytic activity">
    <reaction evidence="8">
        <text>D-serine = pyruvate + NH4(+)</text>
        <dbReference type="Rhea" id="RHEA:13977"/>
        <dbReference type="ChEBI" id="CHEBI:15361"/>
        <dbReference type="ChEBI" id="CHEBI:28938"/>
        <dbReference type="ChEBI" id="CHEBI:35247"/>
        <dbReference type="EC" id="4.3.1.18"/>
    </reaction>
    <physiologicalReaction direction="left-to-right" evidence="8">
        <dbReference type="Rhea" id="RHEA:13978"/>
    </physiologicalReaction>
</comment>
<proteinExistence type="inferred from homology"/>
<sequence>MAHSVVDMKWLGHPVTSLPTPAFLVDHDKVAKNCNDMLNKCKQLGIKLRAQVKTHKTVEGADLQTGGTRRCIVTSTLHEAEMYANNGFEDILYGYPLIPFHLQRCYDLRSKLQQFHVMVNNCDIVTTLNKTEPPAGKRWSAFIKVDAGNNRAGVCWQNTQAVVDMACQLSDGPHTEFQGLYVHCGNSYSAGNLEQVKTVRDLNVERALHLTQELQQRGITCKNVGIGSTPSCSQEVSTRMSSLTEIHPGNYIFYDSQQESLGSCSMDDIAVRVMTRVVSHFPDRGQILIDCGFAALTKQGYGKISIPGYAHFQDNPNLKLVDMTQELGKVEAVHGKLDYSQYPIGSILYIYPFHSCATAAMYPVYYVHHNNCITEKWYPTRGW</sequence>
<dbReference type="GO" id="GO:0008721">
    <property type="term" value="F:D-serine ammonia-lyase activity"/>
    <property type="evidence" value="ECO:0007669"/>
    <property type="project" value="UniProtKB-EC"/>
</dbReference>
<dbReference type="AlphaFoldDB" id="A0A2J7PG75"/>
<accession>A0A2J7PG75</accession>
<evidence type="ECO:0000256" key="9">
    <source>
        <dbReference type="ARBA" id="ARBA00066349"/>
    </source>
</evidence>
<dbReference type="OrthoDB" id="20198at2759"/>
<dbReference type="GO" id="GO:0036088">
    <property type="term" value="P:D-serine catabolic process"/>
    <property type="evidence" value="ECO:0007669"/>
    <property type="project" value="TreeGrafter"/>
</dbReference>
<evidence type="ECO:0000256" key="11">
    <source>
        <dbReference type="ARBA" id="ARBA00075219"/>
    </source>
</evidence>
<dbReference type="Proteomes" id="UP000235965">
    <property type="component" value="Unassembled WGS sequence"/>
</dbReference>
<dbReference type="PANTHER" id="PTHR28004">
    <property type="entry name" value="ZGC:162816-RELATED"/>
    <property type="match status" value="1"/>
</dbReference>
<dbReference type="Gene3D" id="3.20.20.10">
    <property type="entry name" value="Alanine racemase"/>
    <property type="match status" value="1"/>
</dbReference>
<dbReference type="InterPro" id="IPR029066">
    <property type="entry name" value="PLP-binding_barrel"/>
</dbReference>
<dbReference type="GO" id="GO:0046872">
    <property type="term" value="F:metal ion binding"/>
    <property type="evidence" value="ECO:0007669"/>
    <property type="project" value="UniProtKB-KW"/>
</dbReference>
<evidence type="ECO:0000256" key="1">
    <source>
        <dbReference type="ARBA" id="ARBA00001933"/>
    </source>
</evidence>
<gene>
    <name evidence="13" type="ORF">B7P43_G01041</name>
</gene>
<comment type="cofactor">
    <cofactor evidence="1">
        <name>pyridoxal 5'-phosphate</name>
        <dbReference type="ChEBI" id="CHEBI:597326"/>
    </cofactor>
</comment>
<feature type="domain" description="D-serine dehydratase-like" evidence="12">
    <location>
        <begin position="270"/>
        <end position="369"/>
    </location>
</feature>
<dbReference type="EC" id="4.3.1.18" evidence="9"/>
<name>A0A2J7PG75_9NEOP</name>
<keyword evidence="4" id="KW-0479">Metal-binding</keyword>
<protein>
    <recommendedName>
        <fullName evidence="10">D-serine dehydratase</fullName>
        <ecNumber evidence="9">4.3.1.18</ecNumber>
    </recommendedName>
    <alternativeName>
        <fullName evidence="11">D-serine deaminase</fullName>
    </alternativeName>
</protein>
<dbReference type="Pfam" id="PF14031">
    <property type="entry name" value="D-ser_dehydrat"/>
    <property type="match status" value="1"/>
</dbReference>
<evidence type="ECO:0000256" key="7">
    <source>
        <dbReference type="ARBA" id="ARBA00023239"/>
    </source>
</evidence>
<evidence type="ECO:0000313" key="13">
    <source>
        <dbReference type="EMBL" id="PNF15336.1"/>
    </source>
</evidence>
<evidence type="ECO:0000256" key="5">
    <source>
        <dbReference type="ARBA" id="ARBA00022833"/>
    </source>
</evidence>
<comment type="similarity">
    <text evidence="3">Belongs to the DSD1 family.</text>
</comment>
<dbReference type="STRING" id="105785.A0A2J7PG75"/>
<keyword evidence="7" id="KW-0456">Lyase</keyword>
<dbReference type="Gene3D" id="2.40.37.20">
    <property type="entry name" value="D-serine dehydratase-like domain"/>
    <property type="match status" value="1"/>
</dbReference>
<dbReference type="PANTHER" id="PTHR28004:SF2">
    <property type="entry name" value="D-SERINE DEHYDRATASE"/>
    <property type="match status" value="1"/>
</dbReference>
<dbReference type="EMBL" id="NEVH01025635">
    <property type="protein sequence ID" value="PNF15336.1"/>
    <property type="molecule type" value="Genomic_DNA"/>
</dbReference>
<comment type="cofactor">
    <cofactor evidence="2">
        <name>Zn(2+)</name>
        <dbReference type="ChEBI" id="CHEBI:29105"/>
    </cofactor>
</comment>
<dbReference type="FunFam" id="3.20.20.10:FF:000016">
    <property type="entry name" value="D-serine dehydratase"/>
    <property type="match status" value="1"/>
</dbReference>
<organism evidence="13 14">
    <name type="scientific">Cryptotermes secundus</name>
    <dbReference type="NCBI Taxonomy" id="105785"/>
    <lineage>
        <taxon>Eukaryota</taxon>
        <taxon>Metazoa</taxon>
        <taxon>Ecdysozoa</taxon>
        <taxon>Arthropoda</taxon>
        <taxon>Hexapoda</taxon>
        <taxon>Insecta</taxon>
        <taxon>Pterygota</taxon>
        <taxon>Neoptera</taxon>
        <taxon>Polyneoptera</taxon>
        <taxon>Dictyoptera</taxon>
        <taxon>Blattodea</taxon>
        <taxon>Blattoidea</taxon>
        <taxon>Termitoidae</taxon>
        <taxon>Kalotermitidae</taxon>
        <taxon>Cryptotermitinae</taxon>
        <taxon>Cryptotermes</taxon>
    </lineage>
</organism>
<reference evidence="13 14" key="1">
    <citation type="submission" date="2017-12" db="EMBL/GenBank/DDBJ databases">
        <title>Hemimetabolous genomes reveal molecular basis of termite eusociality.</title>
        <authorList>
            <person name="Harrison M.C."/>
            <person name="Jongepier E."/>
            <person name="Robertson H.M."/>
            <person name="Arning N."/>
            <person name="Bitard-Feildel T."/>
            <person name="Chao H."/>
            <person name="Childers C.P."/>
            <person name="Dinh H."/>
            <person name="Doddapaneni H."/>
            <person name="Dugan S."/>
            <person name="Gowin J."/>
            <person name="Greiner C."/>
            <person name="Han Y."/>
            <person name="Hu H."/>
            <person name="Hughes D.S.T."/>
            <person name="Huylmans A.-K."/>
            <person name="Kemena C."/>
            <person name="Kremer L.P.M."/>
            <person name="Lee S.L."/>
            <person name="Lopez-Ezquerra A."/>
            <person name="Mallet L."/>
            <person name="Monroy-Kuhn J.M."/>
            <person name="Moser A."/>
            <person name="Murali S.C."/>
            <person name="Muzny D.M."/>
            <person name="Otani S."/>
            <person name="Piulachs M.-D."/>
            <person name="Poelchau M."/>
            <person name="Qu J."/>
            <person name="Schaub F."/>
            <person name="Wada-Katsumata A."/>
            <person name="Worley K.C."/>
            <person name="Xie Q."/>
            <person name="Ylla G."/>
            <person name="Poulsen M."/>
            <person name="Gibbs R.A."/>
            <person name="Schal C."/>
            <person name="Richards S."/>
            <person name="Belles X."/>
            <person name="Korb J."/>
            <person name="Bornberg-Bauer E."/>
        </authorList>
    </citation>
    <scope>NUCLEOTIDE SEQUENCE [LARGE SCALE GENOMIC DNA]</scope>
    <source>
        <tissue evidence="13">Whole body</tissue>
    </source>
</reference>